<dbReference type="PANTHER" id="PTHR31680:SF12">
    <property type="entry name" value="OS11G0587300 PROTEIN"/>
    <property type="match status" value="1"/>
</dbReference>
<sequence>MNAAELQPSPVSVLEYKDESSCPSPVMKRSIDFKDQPGGLEEEIWSPAISPIQLKSEEVSDDCDFVYISEIFRACNYLPEDTDIFLLLEKQQYLKGKDTSKVSTLGRRLIFDTICEILDRNRQLPPWKVFSWSNSSIAKPSLQQIWSEFQRIRERDTAEDLFEIICGVLRKDLAGDAINGWGDSPVEMSEAVLDIERLIFKDLVAETIRDLAAFTGKSIVSAPCRKLVF</sequence>
<dbReference type="Pfam" id="PF14309">
    <property type="entry name" value="DUF4378"/>
    <property type="match status" value="1"/>
</dbReference>
<reference evidence="2 3" key="1">
    <citation type="submission" date="2019-09" db="EMBL/GenBank/DDBJ databases">
        <title>A chromosome-level genome assembly of the Chinese tupelo Nyssa sinensis.</title>
        <authorList>
            <person name="Yang X."/>
            <person name="Kang M."/>
            <person name="Yang Y."/>
            <person name="Xiong H."/>
            <person name="Wang M."/>
            <person name="Zhang Z."/>
            <person name="Wang Z."/>
            <person name="Wu H."/>
            <person name="Ma T."/>
            <person name="Liu J."/>
            <person name="Xi Z."/>
        </authorList>
    </citation>
    <scope>NUCLEOTIDE SEQUENCE [LARGE SCALE GENOMIC DNA]</scope>
    <source>
        <strain evidence="2">J267</strain>
        <tissue evidence="2">Leaf</tissue>
    </source>
</reference>
<feature type="domain" description="DUF4378" evidence="1">
    <location>
        <begin position="64"/>
        <end position="206"/>
    </location>
</feature>
<name>A0A5J5BNM7_9ASTE</name>
<evidence type="ECO:0000313" key="2">
    <source>
        <dbReference type="EMBL" id="KAA8543302.1"/>
    </source>
</evidence>
<dbReference type="OrthoDB" id="1929599at2759"/>
<gene>
    <name evidence="2" type="ORF">F0562_021203</name>
</gene>
<dbReference type="InterPro" id="IPR025486">
    <property type="entry name" value="DUF4378"/>
</dbReference>
<dbReference type="GO" id="GO:0051513">
    <property type="term" value="P:regulation of monopolar cell growth"/>
    <property type="evidence" value="ECO:0007669"/>
    <property type="project" value="InterPro"/>
</dbReference>
<dbReference type="InterPro" id="IPR033334">
    <property type="entry name" value="LNG1/2"/>
</dbReference>
<evidence type="ECO:0000259" key="1">
    <source>
        <dbReference type="Pfam" id="PF14309"/>
    </source>
</evidence>
<dbReference type="Proteomes" id="UP000325577">
    <property type="component" value="Linkage Group LG11"/>
</dbReference>
<dbReference type="EMBL" id="CM018034">
    <property type="protein sequence ID" value="KAA8543302.1"/>
    <property type="molecule type" value="Genomic_DNA"/>
</dbReference>
<keyword evidence="3" id="KW-1185">Reference proteome</keyword>
<protein>
    <recommendedName>
        <fullName evidence="1">DUF4378 domain-containing protein</fullName>
    </recommendedName>
</protein>
<proteinExistence type="predicted"/>
<accession>A0A5J5BNM7</accession>
<organism evidence="2 3">
    <name type="scientific">Nyssa sinensis</name>
    <dbReference type="NCBI Taxonomy" id="561372"/>
    <lineage>
        <taxon>Eukaryota</taxon>
        <taxon>Viridiplantae</taxon>
        <taxon>Streptophyta</taxon>
        <taxon>Embryophyta</taxon>
        <taxon>Tracheophyta</taxon>
        <taxon>Spermatophyta</taxon>
        <taxon>Magnoliopsida</taxon>
        <taxon>eudicotyledons</taxon>
        <taxon>Gunneridae</taxon>
        <taxon>Pentapetalae</taxon>
        <taxon>asterids</taxon>
        <taxon>Cornales</taxon>
        <taxon>Nyssaceae</taxon>
        <taxon>Nyssa</taxon>
    </lineage>
</organism>
<dbReference type="PANTHER" id="PTHR31680">
    <property type="entry name" value="LONGIFOLIA PROTEIN"/>
    <property type="match status" value="1"/>
</dbReference>
<dbReference type="AlphaFoldDB" id="A0A5J5BNM7"/>
<evidence type="ECO:0000313" key="3">
    <source>
        <dbReference type="Proteomes" id="UP000325577"/>
    </source>
</evidence>